<dbReference type="AlphaFoldDB" id="A0A455SCI3"/>
<protein>
    <recommendedName>
        <fullName evidence="3">Zinc-ribbon domain-containing protein</fullName>
    </recommendedName>
</protein>
<evidence type="ECO:0008006" key="3">
    <source>
        <dbReference type="Google" id="ProtNLM"/>
    </source>
</evidence>
<gene>
    <name evidence="2" type="ORF">KTC_09080</name>
</gene>
<accession>A0A455SCI3</accession>
<reference evidence="2" key="1">
    <citation type="submission" date="2018-12" db="EMBL/GenBank/DDBJ databases">
        <title>Novel natural products biosynthetic potential of the class Ktedonobacteria.</title>
        <authorList>
            <person name="Zheng Y."/>
            <person name="Saitou A."/>
            <person name="Wang C.M."/>
            <person name="Toyoda A."/>
            <person name="Minakuchi Y."/>
            <person name="Sekiguchi Y."/>
            <person name="Ueda K."/>
            <person name="Takano H."/>
            <person name="Sakai Y."/>
            <person name="Yokota A."/>
            <person name="Yabe S."/>
        </authorList>
    </citation>
    <scope>NUCLEOTIDE SEQUENCE</scope>
    <source>
        <strain evidence="2">COM3</strain>
    </source>
</reference>
<sequence>MGNIWESVQRGFEKASQEAGRIAKTQRLRSTIDKVTRQLERQQEVLTQTTMDLFLSGRLVQSELLPVCQEFHALLQQLEQAQLELKLLQQGATTPLPPPPPPEYVSPEPVTPVPPPPPGFSPADLPTIAQSFQPPERRFCLACGHAMTSSDAFCSNCGQPVSQPPVTSEGL</sequence>
<evidence type="ECO:0000256" key="1">
    <source>
        <dbReference type="SAM" id="MobiDB-lite"/>
    </source>
</evidence>
<feature type="compositionally biased region" description="Pro residues" evidence="1">
    <location>
        <begin position="95"/>
        <end position="120"/>
    </location>
</feature>
<evidence type="ECO:0000313" key="2">
    <source>
        <dbReference type="EMBL" id="BBH86157.1"/>
    </source>
</evidence>
<feature type="region of interest" description="Disordered" evidence="1">
    <location>
        <begin position="91"/>
        <end position="121"/>
    </location>
</feature>
<name>A0A455SCI3_9CHLR</name>
<organism evidence="2">
    <name type="scientific">Thermosporothrix sp. COM3</name>
    <dbReference type="NCBI Taxonomy" id="2490863"/>
    <lineage>
        <taxon>Bacteria</taxon>
        <taxon>Bacillati</taxon>
        <taxon>Chloroflexota</taxon>
        <taxon>Ktedonobacteria</taxon>
        <taxon>Ktedonobacterales</taxon>
        <taxon>Thermosporotrichaceae</taxon>
        <taxon>Thermosporothrix</taxon>
    </lineage>
</organism>
<proteinExistence type="predicted"/>
<dbReference type="EMBL" id="AP019376">
    <property type="protein sequence ID" value="BBH86157.1"/>
    <property type="molecule type" value="Genomic_DNA"/>
</dbReference>